<dbReference type="Gene3D" id="3.30.1780.10">
    <property type="entry name" value="ornithine cyclodeaminase, domain 1"/>
    <property type="match status" value="1"/>
</dbReference>
<dbReference type="SUPFAM" id="SSF51735">
    <property type="entry name" value="NAD(P)-binding Rossmann-fold domains"/>
    <property type="match status" value="1"/>
</dbReference>
<evidence type="ECO:0000313" key="1">
    <source>
        <dbReference type="EMBL" id="QLG29041.1"/>
    </source>
</evidence>
<dbReference type="Proteomes" id="UP000509750">
    <property type="component" value="Chromosome"/>
</dbReference>
<proteinExistence type="predicted"/>
<dbReference type="PIRSF" id="PIRSF001439">
    <property type="entry name" value="CryM"/>
    <property type="match status" value="1"/>
</dbReference>
<reference evidence="1 2" key="1">
    <citation type="submission" date="2020-07" db="EMBL/GenBank/DDBJ databases">
        <title>Gai3-2, isolated from salt lake.</title>
        <authorList>
            <person name="Cui H."/>
            <person name="Shi X."/>
        </authorList>
    </citation>
    <scope>NUCLEOTIDE SEQUENCE [LARGE SCALE GENOMIC DNA]</scope>
    <source>
        <strain evidence="1 2">Gai3-2</strain>
    </source>
</reference>
<keyword evidence="2" id="KW-1185">Reference proteome</keyword>
<dbReference type="InterPro" id="IPR036291">
    <property type="entry name" value="NAD(P)-bd_dom_sf"/>
</dbReference>
<dbReference type="InterPro" id="IPR003462">
    <property type="entry name" value="ODC_Mu_crystall"/>
</dbReference>
<evidence type="ECO:0000313" key="2">
    <source>
        <dbReference type="Proteomes" id="UP000509750"/>
    </source>
</evidence>
<dbReference type="PANTHER" id="PTHR13812">
    <property type="entry name" value="KETIMINE REDUCTASE MU-CRYSTALLIN"/>
    <property type="match status" value="1"/>
</dbReference>
<protein>
    <submittedName>
        <fullName evidence="1">Ornithine cyclodeaminase family protein</fullName>
    </submittedName>
</protein>
<dbReference type="RefSeq" id="WP_179170615.1">
    <property type="nucleotide sequence ID" value="NZ_CP058529.1"/>
</dbReference>
<dbReference type="OrthoDB" id="214116at2157"/>
<dbReference type="InterPro" id="IPR023401">
    <property type="entry name" value="ODC_N"/>
</dbReference>
<dbReference type="Pfam" id="PF02423">
    <property type="entry name" value="OCD_Mu_crystall"/>
    <property type="match status" value="1"/>
</dbReference>
<dbReference type="GO" id="GO:0005737">
    <property type="term" value="C:cytoplasm"/>
    <property type="evidence" value="ECO:0007669"/>
    <property type="project" value="TreeGrafter"/>
</dbReference>
<dbReference type="AlphaFoldDB" id="A0A7D5K2Q8"/>
<dbReference type="KEGG" id="halg:HUG10_16510"/>
<dbReference type="GeneID" id="56030469"/>
<organism evidence="1 2">
    <name type="scientific">Halorarum halophilum</name>
    <dbReference type="NCBI Taxonomy" id="2743090"/>
    <lineage>
        <taxon>Archaea</taxon>
        <taxon>Methanobacteriati</taxon>
        <taxon>Methanobacteriota</taxon>
        <taxon>Stenosarchaea group</taxon>
        <taxon>Halobacteria</taxon>
        <taxon>Halobacteriales</taxon>
        <taxon>Haloferacaceae</taxon>
        <taxon>Halorarum</taxon>
    </lineage>
</organism>
<name>A0A7D5K2Q8_9EURY</name>
<dbReference type="Gene3D" id="3.40.50.720">
    <property type="entry name" value="NAD(P)-binding Rossmann-like Domain"/>
    <property type="match status" value="1"/>
</dbReference>
<accession>A0A7D5K2Q8</accession>
<sequence length="323" mass="33272">MVLFLSDDAVAQVLDLESLAPVVEQALVKQAAGEVERPDRPHYPVGTGLDSPDPLGTGLAMPAYVHGEDYFATKLVSIHDGNEARGLPTLHAQIVLADARTGQPVSFLDGTRITNARTGCIGGLAARELATSPVRLGVIGAGAQARWQTRAIAALTDVEAVSVYSPSDSKHDCVADLREEGIPASAADSAAEAVRDATVVVTATTSTEPVFPADALAPGTLVVAVGAYQSGMQELEPAVFDRAARTFADVPEEVATIGDVAATDLTEADLVPMAALFDGTAGRESAEEIVVVESVGTAVLDVAAATEVYEAAREAGLGTDQPM</sequence>
<dbReference type="PANTHER" id="PTHR13812:SF19">
    <property type="entry name" value="KETIMINE REDUCTASE MU-CRYSTALLIN"/>
    <property type="match status" value="1"/>
</dbReference>
<dbReference type="EMBL" id="CP058529">
    <property type="protein sequence ID" value="QLG29041.1"/>
    <property type="molecule type" value="Genomic_DNA"/>
</dbReference>
<gene>
    <name evidence="1" type="ORF">HUG10_16510</name>
</gene>